<dbReference type="AlphaFoldDB" id="A0A520KX21"/>
<evidence type="ECO:0000313" key="2">
    <source>
        <dbReference type="Proteomes" id="UP000320766"/>
    </source>
</evidence>
<comment type="caution">
    <text evidence="1">The sequence shown here is derived from an EMBL/GenBank/DDBJ whole genome shotgun (WGS) entry which is preliminary data.</text>
</comment>
<gene>
    <name evidence="1" type="ORF">EF807_03980</name>
</gene>
<dbReference type="Proteomes" id="UP000320766">
    <property type="component" value="Unassembled WGS sequence"/>
</dbReference>
<protein>
    <submittedName>
        <fullName evidence="1">Uncharacterized protein</fullName>
    </submittedName>
</protein>
<reference evidence="1 2" key="1">
    <citation type="journal article" date="2019" name="Nat. Microbiol.">
        <title>Wide diversity of methane and short-chain alkane metabolisms in uncultured archaea.</title>
        <authorList>
            <person name="Borrel G."/>
            <person name="Adam P.S."/>
            <person name="McKay L.J."/>
            <person name="Chen L.X."/>
            <person name="Sierra-Garcia I.N."/>
            <person name="Sieber C.M."/>
            <person name="Letourneur Q."/>
            <person name="Ghozlane A."/>
            <person name="Andersen G.L."/>
            <person name="Li W.J."/>
            <person name="Hallam S.J."/>
            <person name="Muyzer G."/>
            <person name="de Oliveira V.M."/>
            <person name="Inskeep W.P."/>
            <person name="Banfield J.F."/>
            <person name="Gribaldo S."/>
        </authorList>
    </citation>
    <scope>NUCLEOTIDE SEQUENCE [LARGE SCALE GENOMIC DNA]</scope>
    <source>
        <strain evidence="1">NM1b</strain>
    </source>
</reference>
<evidence type="ECO:0000313" key="1">
    <source>
        <dbReference type="EMBL" id="RZN69971.1"/>
    </source>
</evidence>
<accession>A0A520KX21</accession>
<proteinExistence type="predicted"/>
<sequence length="543" mass="63300">MDETINNPINPMYLYSKQVKGEKVKSDLLNRQVDKERVSTAITSLKEIGKQRSLEEFELRDNCKEWVYEILGDCSKSKEAEYLLNDFTDSMMTRMREKGKFAFAVVSEGSLLLCHSSIGEQIITPAWEGVNRMFDKDNVEHFVLFQKKKEITTVAYYEHSPSEFFTRWLGMPEREAFFYLGGKNRIYVDIDGIDCALELSEDEVEEKLLKRTSPFKVEKNQLIFSKPIEKLRVNQIRRGKKRYKSIEDFLQDYLARKYELSYYQKTYRKIAGSLDPMLQKHIDDFDRLVTVSSNGEQVKVRKRNPNFEILFAGKSASSATIEMRESYFDRLFTNFLNETRTRVFHAGMEMYPQSYGPFKIGSLEIFNKIESNTIITNLLEFSQKINILDDTLKRALYYSIFLLLSKINEKKPISYFFTKFANELGEGIHKSGIVLHNETGVIEFKSRDYLIGKDEDVSKRISEDVKSKISYHPFKIYFFGINDKTKKMDHLTSSRLSSDRVDSLEKKIAKELGNKMRVTLLKLPLDTGDECLLIMLVVEDNTI</sequence>
<name>A0A520KX21_9EURY</name>
<organism evidence="1 2">
    <name type="scientific">Candidatus Methanolliviera hydrocarbonicum</name>
    <dbReference type="NCBI Taxonomy" id="2491085"/>
    <lineage>
        <taxon>Archaea</taxon>
        <taxon>Methanobacteriati</taxon>
        <taxon>Methanobacteriota</taxon>
        <taxon>Candidatus Methanoliparia</taxon>
        <taxon>Candidatus Methanoliparales</taxon>
        <taxon>Candidatus Methanollivieraceae</taxon>
        <taxon>Candidatus Methanolliviera</taxon>
    </lineage>
</organism>
<dbReference type="EMBL" id="RXIL01000064">
    <property type="protein sequence ID" value="RZN69971.1"/>
    <property type="molecule type" value="Genomic_DNA"/>
</dbReference>